<keyword evidence="1" id="KW-0732">Signal</keyword>
<evidence type="ECO:0000313" key="2">
    <source>
        <dbReference type="EMBL" id="SFT97914.1"/>
    </source>
</evidence>
<dbReference type="EMBL" id="FPBH01000006">
    <property type="protein sequence ID" value="SFT97914.1"/>
    <property type="molecule type" value="Genomic_DNA"/>
</dbReference>
<accession>A0A1I7CER4</accession>
<reference evidence="2 3" key="1">
    <citation type="submission" date="2016-10" db="EMBL/GenBank/DDBJ databases">
        <authorList>
            <person name="de Groot N.N."/>
        </authorList>
    </citation>
    <scope>NUCLEOTIDE SEQUENCE [LARGE SCALE GENOMIC DNA]</scope>
    <source>
        <strain evidence="2 3">LMG 27731</strain>
    </source>
</reference>
<dbReference type="AlphaFoldDB" id="A0A1I7CER4"/>
<protein>
    <recommendedName>
        <fullName evidence="4">Lysozyme inhibitor LprI N-terminal domain-containing protein</fullName>
    </recommendedName>
</protein>
<feature type="chain" id="PRO_5011522233" description="Lysozyme inhibitor LprI N-terminal domain-containing protein" evidence="1">
    <location>
        <begin position="23"/>
        <end position="139"/>
    </location>
</feature>
<feature type="signal peptide" evidence="1">
    <location>
        <begin position="1"/>
        <end position="22"/>
    </location>
</feature>
<evidence type="ECO:0008006" key="4">
    <source>
        <dbReference type="Google" id="ProtNLM"/>
    </source>
</evidence>
<evidence type="ECO:0000256" key="1">
    <source>
        <dbReference type="SAM" id="SignalP"/>
    </source>
</evidence>
<dbReference type="Proteomes" id="UP000198844">
    <property type="component" value="Unassembled WGS sequence"/>
</dbReference>
<dbReference type="RefSeq" id="WP_093634594.1">
    <property type="nucleotide sequence ID" value="NZ_CAJNBE010000160.1"/>
</dbReference>
<sequence>MQSTSKWGGLALLLLASTATFAKVDESCLKQLGGTSYDVACFEALTKEVAADTKATYEEIRKTIPQGNKNRDLLDAYMKAEDDAERFCRLEKETGTGWLSSPTLGHYNMWDSAYAECVYDQRKLQNKRLHEILNEHNAQ</sequence>
<organism evidence="2 3">
    <name type="scientific">Paraburkholderia aspalathi</name>
    <dbReference type="NCBI Taxonomy" id="1324617"/>
    <lineage>
        <taxon>Bacteria</taxon>
        <taxon>Pseudomonadati</taxon>
        <taxon>Pseudomonadota</taxon>
        <taxon>Betaproteobacteria</taxon>
        <taxon>Burkholderiales</taxon>
        <taxon>Burkholderiaceae</taxon>
        <taxon>Paraburkholderia</taxon>
    </lineage>
</organism>
<evidence type="ECO:0000313" key="3">
    <source>
        <dbReference type="Proteomes" id="UP000198844"/>
    </source>
</evidence>
<gene>
    <name evidence="2" type="ORF">SAMN05192563_1006175</name>
</gene>
<dbReference type="OrthoDB" id="9097996at2"/>
<proteinExistence type="predicted"/>
<name>A0A1I7CER4_9BURK</name>